<reference evidence="1 2" key="1">
    <citation type="submission" date="2019-10" db="EMBL/GenBank/DDBJ databases">
        <title>Extracellular Electron Transfer in a Candidatus Methanoperedens spp. Enrichment Culture.</title>
        <authorList>
            <person name="Berger S."/>
            <person name="Rangel Shaw D."/>
            <person name="Berben T."/>
            <person name="In 'T Zandt M."/>
            <person name="Frank J."/>
            <person name="Reimann J."/>
            <person name="Jetten M.S.M."/>
            <person name="Welte C.U."/>
        </authorList>
    </citation>
    <scope>NUCLEOTIDE SEQUENCE [LARGE SCALE GENOMIC DNA]</scope>
    <source>
        <strain evidence="1">SB12</strain>
    </source>
</reference>
<proteinExistence type="predicted"/>
<organism evidence="1 2">
    <name type="scientific">Leptonema illini</name>
    <dbReference type="NCBI Taxonomy" id="183"/>
    <lineage>
        <taxon>Bacteria</taxon>
        <taxon>Pseudomonadati</taxon>
        <taxon>Spirochaetota</taxon>
        <taxon>Spirochaetia</taxon>
        <taxon>Leptospirales</taxon>
        <taxon>Leptospiraceae</taxon>
        <taxon>Leptonema</taxon>
    </lineage>
</organism>
<sequence length="157" mass="17530">MKRLLSILLFSSPVALQPILGESCSSILDSLFVKNTRNFELFSRSDVGLQKAGTGRLIESRSGLLEFEYAVTSGAVRPQGRVRVQHLKACSYRLTVTGVPGSGPQSEEVEADALFVKGGMLHFYFDRRRRFFQIDRKGNETRMVTEYGPVIFKPVAP</sequence>
<dbReference type="AlphaFoldDB" id="A0A833H2D3"/>
<evidence type="ECO:0000313" key="2">
    <source>
        <dbReference type="Proteomes" id="UP000460298"/>
    </source>
</evidence>
<dbReference type="EMBL" id="WBUI01000006">
    <property type="protein sequence ID" value="KAB2933214.1"/>
    <property type="molecule type" value="Genomic_DNA"/>
</dbReference>
<name>A0A833H2D3_9LEPT</name>
<protein>
    <submittedName>
        <fullName evidence="1">Uncharacterized protein</fullName>
    </submittedName>
</protein>
<comment type="caution">
    <text evidence="1">The sequence shown here is derived from an EMBL/GenBank/DDBJ whole genome shotgun (WGS) entry which is preliminary data.</text>
</comment>
<dbReference type="Proteomes" id="UP000460298">
    <property type="component" value="Unassembled WGS sequence"/>
</dbReference>
<evidence type="ECO:0000313" key="1">
    <source>
        <dbReference type="EMBL" id="KAB2933214.1"/>
    </source>
</evidence>
<accession>A0A833H2D3</accession>
<gene>
    <name evidence="1" type="ORF">F9K24_07660</name>
</gene>